<dbReference type="GeneTree" id="ENSGT00940000167356"/>
<gene>
    <name evidence="20" type="primary">LOC100176713</name>
</gene>
<dbReference type="Ensembl" id="ENSCINT00000000059.3">
    <property type="protein sequence ID" value="ENSCINP00000000059.3"/>
    <property type="gene ID" value="ENSCING00000000040.3"/>
</dbReference>
<reference evidence="21" key="1">
    <citation type="journal article" date="2002" name="Science">
        <title>The draft genome of Ciona intestinalis: insights into chordate and vertebrate origins.</title>
        <authorList>
            <person name="Dehal P."/>
            <person name="Satou Y."/>
            <person name="Campbell R.K."/>
            <person name="Chapman J."/>
            <person name="Degnan B."/>
            <person name="De Tomaso A."/>
            <person name="Davidson B."/>
            <person name="Di Gregorio A."/>
            <person name="Gelpke M."/>
            <person name="Goodstein D.M."/>
            <person name="Harafuji N."/>
            <person name="Hastings K.E."/>
            <person name="Ho I."/>
            <person name="Hotta K."/>
            <person name="Huang W."/>
            <person name="Kawashima T."/>
            <person name="Lemaire P."/>
            <person name="Martinez D."/>
            <person name="Meinertzhagen I.A."/>
            <person name="Necula S."/>
            <person name="Nonaka M."/>
            <person name="Putnam N."/>
            <person name="Rash S."/>
            <person name="Saiga H."/>
            <person name="Satake M."/>
            <person name="Terry A."/>
            <person name="Yamada L."/>
            <person name="Wang H.G."/>
            <person name="Awazu S."/>
            <person name="Azumi K."/>
            <person name="Boore J."/>
            <person name="Branno M."/>
            <person name="Chin-Bow S."/>
            <person name="DeSantis R."/>
            <person name="Doyle S."/>
            <person name="Francino P."/>
            <person name="Keys D.N."/>
            <person name="Haga S."/>
            <person name="Hayashi H."/>
            <person name="Hino K."/>
            <person name="Imai K.S."/>
            <person name="Inaba K."/>
            <person name="Kano S."/>
            <person name="Kobayashi K."/>
            <person name="Kobayashi M."/>
            <person name="Lee B.I."/>
            <person name="Makabe K.W."/>
            <person name="Manohar C."/>
            <person name="Matassi G."/>
            <person name="Medina M."/>
            <person name="Mochizuki Y."/>
            <person name="Mount S."/>
            <person name="Morishita T."/>
            <person name="Miura S."/>
            <person name="Nakayama A."/>
            <person name="Nishizaka S."/>
            <person name="Nomoto H."/>
            <person name="Ohta F."/>
            <person name="Oishi K."/>
            <person name="Rigoutsos I."/>
            <person name="Sano M."/>
            <person name="Sasaki A."/>
            <person name="Sasakura Y."/>
            <person name="Shoguchi E."/>
            <person name="Shin-i T."/>
            <person name="Spagnuolo A."/>
            <person name="Stainier D."/>
            <person name="Suzuki M.M."/>
            <person name="Tassy O."/>
            <person name="Takatori N."/>
            <person name="Tokuoka M."/>
            <person name="Yagi K."/>
            <person name="Yoshizaki F."/>
            <person name="Wada S."/>
            <person name="Zhang C."/>
            <person name="Hyatt P.D."/>
            <person name="Larimer F."/>
            <person name="Detter C."/>
            <person name="Doggett N."/>
            <person name="Glavina T."/>
            <person name="Hawkins T."/>
            <person name="Richardson P."/>
            <person name="Lucas S."/>
            <person name="Kohara Y."/>
            <person name="Levine M."/>
            <person name="Satoh N."/>
            <person name="Rokhsar D.S."/>
        </authorList>
    </citation>
    <scope>NUCLEOTIDE SEQUENCE [LARGE SCALE GENOMIC DNA]</scope>
</reference>
<name>F6VV46_CIOIN</name>
<organism evidence="20 21">
    <name type="scientific">Ciona intestinalis</name>
    <name type="common">Transparent sea squirt</name>
    <name type="synonym">Ascidia intestinalis</name>
    <dbReference type="NCBI Taxonomy" id="7719"/>
    <lineage>
        <taxon>Eukaryota</taxon>
        <taxon>Metazoa</taxon>
        <taxon>Chordata</taxon>
        <taxon>Tunicata</taxon>
        <taxon>Ascidiacea</taxon>
        <taxon>Phlebobranchia</taxon>
        <taxon>Cionidae</taxon>
        <taxon>Ciona</taxon>
    </lineage>
</organism>
<accession>F6VV46</accession>
<comment type="similarity">
    <text evidence="4 17">Belongs to the glycosyltransferase 2 family. GalNAc-T subfamily.</text>
</comment>
<evidence type="ECO:0000256" key="3">
    <source>
        <dbReference type="ARBA" id="ARBA00004922"/>
    </source>
</evidence>
<dbReference type="SMART" id="SM00458">
    <property type="entry name" value="RICIN"/>
    <property type="match status" value="1"/>
</dbReference>
<keyword evidence="9" id="KW-0479">Metal-binding</keyword>
<dbReference type="GO" id="GO:0016266">
    <property type="term" value="P:protein O-linked glycosylation via N-acetyl-galactosamine"/>
    <property type="evidence" value="ECO:0007669"/>
    <property type="project" value="UniProtKB-ARBA"/>
</dbReference>
<dbReference type="Gene3D" id="3.90.550.10">
    <property type="entry name" value="Spore Coat Polysaccharide Biosynthesis Protein SpsA, Chain A"/>
    <property type="match status" value="1"/>
</dbReference>
<dbReference type="InterPro" id="IPR029044">
    <property type="entry name" value="Nucleotide-diphossugar_trans"/>
</dbReference>
<dbReference type="SUPFAM" id="SSF50370">
    <property type="entry name" value="Ricin B-like lectins"/>
    <property type="match status" value="1"/>
</dbReference>
<reference evidence="20" key="3">
    <citation type="submission" date="2025-09" db="UniProtKB">
        <authorList>
            <consortium name="Ensembl"/>
        </authorList>
    </citation>
    <scope>IDENTIFICATION</scope>
</reference>
<dbReference type="PANTHER" id="PTHR11675">
    <property type="entry name" value="N-ACETYLGALACTOSAMINYLTRANSFERASE"/>
    <property type="match status" value="1"/>
</dbReference>
<dbReference type="GO" id="GO:0004653">
    <property type="term" value="F:polypeptide N-acetylgalactosaminyltransferase activity"/>
    <property type="evidence" value="ECO:0000318"/>
    <property type="project" value="GO_Central"/>
</dbReference>
<evidence type="ECO:0000256" key="9">
    <source>
        <dbReference type="ARBA" id="ARBA00022723"/>
    </source>
</evidence>
<evidence type="ECO:0000256" key="18">
    <source>
        <dbReference type="SAM" id="MobiDB-lite"/>
    </source>
</evidence>
<dbReference type="InterPro" id="IPR001173">
    <property type="entry name" value="Glyco_trans_2-like"/>
</dbReference>
<keyword evidence="10 17" id="KW-0430">Lectin</keyword>
<keyword evidence="8" id="KW-0812">Transmembrane</keyword>
<evidence type="ECO:0000256" key="11">
    <source>
        <dbReference type="ARBA" id="ARBA00022968"/>
    </source>
</evidence>
<evidence type="ECO:0000256" key="14">
    <source>
        <dbReference type="ARBA" id="ARBA00023136"/>
    </source>
</evidence>
<reference evidence="20" key="2">
    <citation type="submission" date="2025-08" db="UniProtKB">
        <authorList>
            <consortium name="Ensembl"/>
        </authorList>
    </citation>
    <scope>IDENTIFICATION</scope>
</reference>
<dbReference type="PROSITE" id="PS50231">
    <property type="entry name" value="RICIN_B_LECTIN"/>
    <property type="match status" value="1"/>
</dbReference>
<dbReference type="AlphaFoldDB" id="F6VV46"/>
<comment type="pathway">
    <text evidence="3 17">Protein modification; protein glycosylation.</text>
</comment>
<dbReference type="Pfam" id="PF00652">
    <property type="entry name" value="Ricin_B_lectin"/>
    <property type="match status" value="1"/>
</dbReference>
<dbReference type="Pfam" id="PF00535">
    <property type="entry name" value="Glycos_transf_2"/>
    <property type="match status" value="1"/>
</dbReference>
<dbReference type="GO" id="GO:0000139">
    <property type="term" value="C:Golgi membrane"/>
    <property type="evidence" value="ECO:0007669"/>
    <property type="project" value="UniProtKB-SubCell"/>
</dbReference>
<dbReference type="InterPro" id="IPR045885">
    <property type="entry name" value="GalNAc-T"/>
</dbReference>
<dbReference type="GO" id="GO:0006493">
    <property type="term" value="P:protein O-linked glycosylation"/>
    <property type="evidence" value="ECO:0000318"/>
    <property type="project" value="GO_Central"/>
</dbReference>
<keyword evidence="12" id="KW-1133">Transmembrane helix</keyword>
<evidence type="ECO:0000313" key="21">
    <source>
        <dbReference type="Proteomes" id="UP000008144"/>
    </source>
</evidence>
<dbReference type="GO" id="GO:0005794">
    <property type="term" value="C:Golgi apparatus"/>
    <property type="evidence" value="ECO:0000318"/>
    <property type="project" value="GO_Central"/>
</dbReference>
<dbReference type="GO" id="GO:0030246">
    <property type="term" value="F:carbohydrate binding"/>
    <property type="evidence" value="ECO:0007669"/>
    <property type="project" value="UniProtKB-KW"/>
</dbReference>
<dbReference type="GO" id="GO:0046872">
    <property type="term" value="F:metal ion binding"/>
    <property type="evidence" value="ECO:0007669"/>
    <property type="project" value="UniProtKB-KW"/>
</dbReference>
<keyword evidence="14" id="KW-0472">Membrane</keyword>
<evidence type="ECO:0000256" key="8">
    <source>
        <dbReference type="ARBA" id="ARBA00022692"/>
    </source>
</evidence>
<comment type="cofactor">
    <cofactor evidence="1 17">
        <name>Mn(2+)</name>
        <dbReference type="ChEBI" id="CHEBI:29035"/>
    </cofactor>
</comment>
<dbReference type="Gene3D" id="2.80.10.50">
    <property type="match status" value="1"/>
</dbReference>
<keyword evidence="11" id="KW-0735">Signal-anchor</keyword>
<keyword evidence="21" id="KW-1185">Reference proteome</keyword>
<dbReference type="EC" id="2.4.1.-" evidence="17"/>
<dbReference type="OMA" id="SHCECYE"/>
<evidence type="ECO:0000313" key="20">
    <source>
        <dbReference type="Ensembl" id="ENSCINP00000000059.3"/>
    </source>
</evidence>
<keyword evidence="13 17" id="KW-0333">Golgi apparatus</keyword>
<dbReference type="UniPathway" id="UPA00378"/>
<dbReference type="InterPro" id="IPR000772">
    <property type="entry name" value="Ricin_B_lectin"/>
</dbReference>
<dbReference type="Proteomes" id="UP000008144">
    <property type="component" value="Unassembled WGS sequence"/>
</dbReference>
<evidence type="ECO:0000256" key="1">
    <source>
        <dbReference type="ARBA" id="ARBA00001936"/>
    </source>
</evidence>
<dbReference type="InParanoid" id="F6VV46"/>
<evidence type="ECO:0000256" key="2">
    <source>
        <dbReference type="ARBA" id="ARBA00004323"/>
    </source>
</evidence>
<dbReference type="SUPFAM" id="SSF53448">
    <property type="entry name" value="Nucleotide-diphospho-sugar transferases"/>
    <property type="match status" value="1"/>
</dbReference>
<dbReference type="PANTHER" id="PTHR11675:SF138">
    <property type="entry name" value="GLYCOSYLTRANSFERASE 2-LIKE DOMAIN-CONTAINING PROTEIN"/>
    <property type="match status" value="1"/>
</dbReference>
<evidence type="ECO:0000256" key="7">
    <source>
        <dbReference type="ARBA" id="ARBA00022679"/>
    </source>
</evidence>
<dbReference type="FunFam" id="3.90.550.10:FF:000021">
    <property type="entry name" value="Polypeptide N-acetylgalactosaminyltransferase"/>
    <property type="match status" value="1"/>
</dbReference>
<proteinExistence type="inferred from homology"/>
<evidence type="ECO:0000256" key="15">
    <source>
        <dbReference type="ARBA" id="ARBA00023157"/>
    </source>
</evidence>
<evidence type="ECO:0000256" key="16">
    <source>
        <dbReference type="ARBA" id="ARBA00023211"/>
    </source>
</evidence>
<dbReference type="STRING" id="7719.ENSCINP00000000059"/>
<keyword evidence="16 17" id="KW-0464">Manganese</keyword>
<keyword evidence="15 17" id="KW-1015">Disulfide bond</keyword>
<feature type="region of interest" description="Disordered" evidence="18">
    <location>
        <begin position="1"/>
        <end position="22"/>
    </location>
</feature>
<protein>
    <recommendedName>
        <fullName evidence="5 17">Polypeptide N-acetylgalactosaminyltransferase</fullName>
        <ecNumber evidence="17">2.4.1.-</ecNumber>
    </recommendedName>
    <alternativeName>
        <fullName evidence="17">Protein-UDP acetylgalactosaminyltransferase</fullName>
    </alternativeName>
</protein>
<evidence type="ECO:0000256" key="10">
    <source>
        <dbReference type="ARBA" id="ARBA00022734"/>
    </source>
</evidence>
<comment type="subcellular location">
    <subcellularLocation>
        <location evidence="2 17">Golgi apparatus membrane</location>
        <topology evidence="2 17">Single-pass type II membrane protein</topology>
    </subcellularLocation>
</comment>
<evidence type="ECO:0000259" key="19">
    <source>
        <dbReference type="SMART" id="SM00458"/>
    </source>
</evidence>
<evidence type="ECO:0000256" key="4">
    <source>
        <dbReference type="ARBA" id="ARBA00005680"/>
    </source>
</evidence>
<evidence type="ECO:0000256" key="12">
    <source>
        <dbReference type="ARBA" id="ARBA00022989"/>
    </source>
</evidence>
<evidence type="ECO:0000256" key="5">
    <source>
        <dbReference type="ARBA" id="ARBA00012644"/>
    </source>
</evidence>
<dbReference type="InterPro" id="IPR035992">
    <property type="entry name" value="Ricin_B-like_lectins"/>
</dbReference>
<evidence type="ECO:0000256" key="6">
    <source>
        <dbReference type="ARBA" id="ARBA00022676"/>
    </source>
</evidence>
<feature type="domain" description="Ricin B lectin" evidence="19">
    <location>
        <begin position="393"/>
        <end position="522"/>
    </location>
</feature>
<keyword evidence="7 17" id="KW-0808">Transferase</keyword>
<dbReference type="HOGENOM" id="CLU_013477_0_1_1"/>
<sequence length="522" mass="60045">SREELLPVLKKPPSSRDEPGEFGHPFIIPHRMGASVERQVEEGYRRHAFNVLVSDVISVHRNLGDKREDVCKTQDKQYTRPLPTMSVVICYKNEAFSTLIRTLYSVLESVPAVLLKEVILIDDFSGNDFTEAVMKEIEELSLVKLSRNTEHLGIVKSRIKGAKMAAGDVIAFLDSHCECYEGWAEPLLDRISRDRTVVALPVMEIINPDNFKFTMTPMQRIQRGGFDWTLTYRWIPPHRDRFLNPTMDMTQPVTSPTMSGGVFAIERKFFNEMGSYDDGMSVWGGDNLEMSFRIWMCGGRIEILPCNHVGHVRPHDVHNDVVLRNKRRVADVWLDDYISLFFKRTPGALKADSGNITSRVQLRHNLNCKSFSWFIEQVYPELYVPELHPRLSGAVCCRLGETLDICLDTHSDDVIPGRPLGVDRYRSRQRTQYFEFTKHNELRHNSVRDVCVGVTSSHKVEIQRCKFPFDNHETAPPSQQWEISESGKITNKETQLCLTASTAKVWVQDCDVTNVRQKWKWK</sequence>
<evidence type="ECO:0000256" key="13">
    <source>
        <dbReference type="ARBA" id="ARBA00023034"/>
    </source>
</evidence>
<dbReference type="CDD" id="cd02510">
    <property type="entry name" value="pp-GalNAc-T"/>
    <property type="match status" value="1"/>
</dbReference>
<keyword evidence="6 17" id="KW-0328">Glycosyltransferase</keyword>
<evidence type="ECO:0000256" key="17">
    <source>
        <dbReference type="RuleBase" id="RU361242"/>
    </source>
</evidence>